<keyword evidence="2" id="KW-0378">Hydrolase</keyword>
<dbReference type="PANTHER" id="PTHR21340:SF7">
    <property type="entry name" value="NUDIX HYDROLASE DOMAIN-CONTAINING PROTEIN"/>
    <property type="match status" value="1"/>
</dbReference>
<dbReference type="CDD" id="cd04662">
    <property type="entry name" value="NUDIX_Hydrolase"/>
    <property type="match status" value="1"/>
</dbReference>
<evidence type="ECO:0000256" key="1">
    <source>
        <dbReference type="ARBA" id="ARBA00001946"/>
    </source>
</evidence>
<evidence type="ECO:0000313" key="4">
    <source>
        <dbReference type="EMBL" id="NOJ48896.1"/>
    </source>
</evidence>
<organism evidence="4 5">
    <name type="scientific">Bradyrhizobium archetypum</name>
    <dbReference type="NCBI Taxonomy" id="2721160"/>
    <lineage>
        <taxon>Bacteria</taxon>
        <taxon>Pseudomonadati</taxon>
        <taxon>Pseudomonadota</taxon>
        <taxon>Alphaproteobacteria</taxon>
        <taxon>Hyphomicrobiales</taxon>
        <taxon>Nitrobacteraceae</taxon>
        <taxon>Bradyrhizobium</taxon>
    </lineage>
</organism>
<dbReference type="PROSITE" id="PS51462">
    <property type="entry name" value="NUDIX"/>
    <property type="match status" value="1"/>
</dbReference>
<evidence type="ECO:0000313" key="5">
    <source>
        <dbReference type="Proteomes" id="UP000528734"/>
    </source>
</evidence>
<protein>
    <submittedName>
        <fullName evidence="4">NUDIX domain-containing protein</fullName>
    </submittedName>
</protein>
<accession>A0A7Y4H755</accession>
<sequence length="156" mass="17169">MSAGILMYRCSGTGLEVLLVHPGGPYWRRKDEGAWSIPKGEMDGEEDASAVARREFAEETGVVLAGQPLEPLGEIRQRAGKRVIAFAVEGDLDVHAIRSNMFEIEWPPRSGKMQAFPEIDRAEWFDLAAARAKILEGQRPLLDRLAELVGQSGTPP</sequence>
<dbReference type="GO" id="GO:0006754">
    <property type="term" value="P:ATP biosynthetic process"/>
    <property type="evidence" value="ECO:0007669"/>
    <property type="project" value="TreeGrafter"/>
</dbReference>
<reference evidence="4 5" key="1">
    <citation type="submission" date="2020-03" db="EMBL/GenBank/DDBJ databases">
        <title>Bradyrhizobium diversity isolated from nodules of Muelleranthus trifoliolatus.</title>
        <authorList>
            <person name="Klepa M."/>
            <person name="Helene L."/>
            <person name="Hungria M."/>
        </authorList>
    </citation>
    <scope>NUCLEOTIDE SEQUENCE [LARGE SCALE GENOMIC DNA]</scope>
    <source>
        <strain evidence="4 5">WSM 1744</strain>
    </source>
</reference>
<name>A0A7Y4H755_9BRAD</name>
<evidence type="ECO:0000256" key="2">
    <source>
        <dbReference type="ARBA" id="ARBA00022801"/>
    </source>
</evidence>
<comment type="caution">
    <text evidence="4">The sequence shown here is derived from an EMBL/GenBank/DDBJ whole genome shotgun (WGS) entry which is preliminary data.</text>
</comment>
<dbReference type="Proteomes" id="UP000528734">
    <property type="component" value="Unassembled WGS sequence"/>
</dbReference>
<gene>
    <name evidence="4" type="ORF">HCN50_22035</name>
</gene>
<comment type="cofactor">
    <cofactor evidence="1">
        <name>Mg(2+)</name>
        <dbReference type="ChEBI" id="CHEBI:18420"/>
    </cofactor>
</comment>
<dbReference type="GO" id="GO:0004081">
    <property type="term" value="F:bis(5'-nucleosyl)-tetraphosphatase (asymmetrical) activity"/>
    <property type="evidence" value="ECO:0007669"/>
    <property type="project" value="TreeGrafter"/>
</dbReference>
<keyword evidence="5" id="KW-1185">Reference proteome</keyword>
<dbReference type="Gene3D" id="3.90.79.10">
    <property type="entry name" value="Nucleoside Triphosphate Pyrophosphohydrolase"/>
    <property type="match status" value="1"/>
</dbReference>
<dbReference type="AlphaFoldDB" id="A0A7Y4H755"/>
<dbReference type="InterPro" id="IPR015797">
    <property type="entry name" value="NUDIX_hydrolase-like_dom_sf"/>
</dbReference>
<dbReference type="PANTHER" id="PTHR21340">
    <property type="entry name" value="DIADENOSINE 5,5-P1,P4-TETRAPHOSPHATE PYROPHOSPHOHYDROLASE MUTT"/>
    <property type="match status" value="1"/>
</dbReference>
<evidence type="ECO:0000259" key="3">
    <source>
        <dbReference type="PROSITE" id="PS51462"/>
    </source>
</evidence>
<dbReference type="GO" id="GO:0006167">
    <property type="term" value="P:AMP biosynthetic process"/>
    <property type="evidence" value="ECO:0007669"/>
    <property type="project" value="TreeGrafter"/>
</dbReference>
<dbReference type="InterPro" id="IPR020084">
    <property type="entry name" value="NUDIX_hydrolase_CS"/>
</dbReference>
<dbReference type="PROSITE" id="PS00893">
    <property type="entry name" value="NUDIX_BOX"/>
    <property type="match status" value="1"/>
</dbReference>
<dbReference type="EMBL" id="JAAVLW010000006">
    <property type="protein sequence ID" value="NOJ48896.1"/>
    <property type="molecule type" value="Genomic_DNA"/>
</dbReference>
<dbReference type="SUPFAM" id="SSF55811">
    <property type="entry name" value="Nudix"/>
    <property type="match status" value="1"/>
</dbReference>
<proteinExistence type="predicted"/>
<dbReference type="InterPro" id="IPR051325">
    <property type="entry name" value="Nudix_hydrolase_domain"/>
</dbReference>
<dbReference type="Pfam" id="PF00293">
    <property type="entry name" value="NUDIX"/>
    <property type="match status" value="1"/>
</dbReference>
<dbReference type="InterPro" id="IPR000086">
    <property type="entry name" value="NUDIX_hydrolase_dom"/>
</dbReference>
<feature type="domain" description="Nudix hydrolase" evidence="3">
    <location>
        <begin position="1"/>
        <end position="147"/>
    </location>
</feature>